<protein>
    <submittedName>
        <fullName evidence="1">Uncharacterized protein</fullName>
    </submittedName>
</protein>
<comment type="caution">
    <text evidence="1">The sequence shown here is derived from an EMBL/GenBank/DDBJ whole genome shotgun (WGS) entry which is preliminary data.</text>
</comment>
<evidence type="ECO:0000313" key="2">
    <source>
        <dbReference type="Proteomes" id="UP000250918"/>
    </source>
</evidence>
<gene>
    <name evidence="1" type="ORF">C3F09_09635</name>
</gene>
<dbReference type="Proteomes" id="UP000250918">
    <property type="component" value="Unassembled WGS sequence"/>
</dbReference>
<proteinExistence type="predicted"/>
<sequence>MNSFRLVKWYLDCVSERGDFIIGYSALLQLGLLKFPLIGQLSRIDGKMENSASLSRRSEPRPESGGLHWHCPGLEIDGIWKPHSSPVRRTLFNEPAGSVVWDCLQPSSEVTVTGRNRCEIRGLGYAERMEVTIAPWKLGLRTLQWGRFVSLFDSVIWILWDGDRDLTMILHNGSEVPDGKIGTDSVSLEHNCRLSLTGSQVIRQGQINESVLSSIPMVRALLPNWLQSIDEQKWLCRGVLTRADGTVSDGWVIHERVAFER</sequence>
<organism evidence="1 2">
    <name type="scientific">candidate division GN15 bacterium</name>
    <dbReference type="NCBI Taxonomy" id="2072418"/>
    <lineage>
        <taxon>Bacteria</taxon>
        <taxon>candidate division GN15</taxon>
    </lineage>
</organism>
<reference evidence="1 2" key="1">
    <citation type="journal article" date="2018" name="ISME J.">
        <title>A methanotrophic archaeon couples anaerobic oxidation of methane to Fe(III) reduction.</title>
        <authorList>
            <person name="Cai C."/>
            <person name="Leu A.O."/>
            <person name="Xie G.J."/>
            <person name="Guo J."/>
            <person name="Feng Y."/>
            <person name="Zhao J.X."/>
            <person name="Tyson G.W."/>
            <person name="Yuan Z."/>
            <person name="Hu S."/>
        </authorList>
    </citation>
    <scope>NUCLEOTIDE SEQUENCE [LARGE SCALE GENOMIC DNA]</scope>
    <source>
        <strain evidence="1">FeB_12</strain>
    </source>
</reference>
<dbReference type="EMBL" id="PQAP01000156">
    <property type="protein sequence ID" value="PWB70033.1"/>
    <property type="molecule type" value="Genomic_DNA"/>
</dbReference>
<name>A0A855WXF4_9BACT</name>
<dbReference type="AlphaFoldDB" id="A0A855WXF4"/>
<evidence type="ECO:0000313" key="1">
    <source>
        <dbReference type="EMBL" id="PWB70033.1"/>
    </source>
</evidence>
<accession>A0A855WXF4</accession>